<dbReference type="OrthoDB" id="1673646at2"/>
<dbReference type="EMBL" id="RWKW01000002">
    <property type="protein sequence ID" value="RST88415.1"/>
    <property type="molecule type" value="Genomic_DNA"/>
</dbReference>
<dbReference type="Gene3D" id="3.20.20.450">
    <property type="entry name" value="EAL domain"/>
    <property type="match status" value="1"/>
</dbReference>
<dbReference type="GO" id="GO:0071111">
    <property type="term" value="F:cyclic-guanylate-specific phosphodiesterase activity"/>
    <property type="evidence" value="ECO:0007669"/>
    <property type="project" value="InterPro"/>
</dbReference>
<dbReference type="InterPro" id="IPR001633">
    <property type="entry name" value="EAL_dom"/>
</dbReference>
<proteinExistence type="predicted"/>
<evidence type="ECO:0000313" key="2">
    <source>
        <dbReference type="EMBL" id="RST88415.1"/>
    </source>
</evidence>
<keyword evidence="3" id="KW-1185">Reference proteome</keyword>
<organism evidence="2 3">
    <name type="scientific">Aquibium carbonis</name>
    <dbReference type="NCBI Taxonomy" id="2495581"/>
    <lineage>
        <taxon>Bacteria</taxon>
        <taxon>Pseudomonadati</taxon>
        <taxon>Pseudomonadota</taxon>
        <taxon>Alphaproteobacteria</taxon>
        <taxon>Hyphomicrobiales</taxon>
        <taxon>Phyllobacteriaceae</taxon>
        <taxon>Aquibium</taxon>
    </lineage>
</organism>
<dbReference type="Pfam" id="PF00563">
    <property type="entry name" value="EAL"/>
    <property type="match status" value="1"/>
</dbReference>
<evidence type="ECO:0000313" key="3">
    <source>
        <dbReference type="Proteomes" id="UP000278398"/>
    </source>
</evidence>
<name>A0A3R9YCZ3_9HYPH</name>
<evidence type="ECO:0000259" key="1">
    <source>
        <dbReference type="PROSITE" id="PS50883"/>
    </source>
</evidence>
<feature type="domain" description="EAL" evidence="1">
    <location>
        <begin position="1"/>
        <end position="232"/>
    </location>
</feature>
<dbReference type="InterPro" id="IPR035919">
    <property type="entry name" value="EAL_sf"/>
</dbReference>
<dbReference type="AlphaFoldDB" id="A0A3R9YCZ3"/>
<dbReference type="InterPro" id="IPR050706">
    <property type="entry name" value="Cyclic-di-GMP_PDE-like"/>
</dbReference>
<dbReference type="SMART" id="SM00052">
    <property type="entry name" value="EAL"/>
    <property type="match status" value="1"/>
</dbReference>
<dbReference type="CDD" id="cd01948">
    <property type="entry name" value="EAL"/>
    <property type="match status" value="1"/>
</dbReference>
<gene>
    <name evidence="2" type="ORF">EJC49_00680</name>
</gene>
<dbReference type="SUPFAM" id="SSF141868">
    <property type="entry name" value="EAL domain-like"/>
    <property type="match status" value="1"/>
</dbReference>
<reference evidence="2 3" key="1">
    <citation type="submission" date="2018-12" db="EMBL/GenBank/DDBJ databases">
        <title>Mesorhizobium carbonis sp. nov., isolated from coal mine water.</title>
        <authorList>
            <person name="Xin W."/>
            <person name="Xu Z."/>
            <person name="Xiang F."/>
            <person name="Zhang J."/>
            <person name="Xi L."/>
            <person name="Liu J."/>
        </authorList>
    </citation>
    <scope>NUCLEOTIDE SEQUENCE [LARGE SCALE GENOMIC DNA]</scope>
    <source>
        <strain evidence="2 3">B2.3</strain>
    </source>
</reference>
<dbReference type="PANTHER" id="PTHR33121:SF15">
    <property type="entry name" value="BLUE LIGHT- AND TEMPERATURE-REGULATED ANTIREPRESSOR BLUF"/>
    <property type="match status" value="1"/>
</dbReference>
<protein>
    <submittedName>
        <fullName evidence="2">EAL domain-containing protein</fullName>
    </submittedName>
</protein>
<comment type="caution">
    <text evidence="2">The sequence shown here is derived from an EMBL/GenBank/DDBJ whole genome shotgun (WGS) entry which is preliminary data.</text>
</comment>
<accession>A0A3R9YCZ3</accession>
<dbReference type="PROSITE" id="PS50883">
    <property type="entry name" value="EAL"/>
    <property type="match status" value="1"/>
</dbReference>
<dbReference type="Proteomes" id="UP000278398">
    <property type="component" value="Unassembled WGS sequence"/>
</dbReference>
<dbReference type="PANTHER" id="PTHR33121">
    <property type="entry name" value="CYCLIC DI-GMP PHOSPHODIESTERASE PDEF"/>
    <property type="match status" value="1"/>
</dbReference>
<sequence>MAFQPIVAAANGSIFAYEALVRGENGEGASEILSRVSEENRYAFDQACRRTAIRSAAGLGLAELGARLSINFMPNAVYKAEACIRVTLETARETGFPLSSIIFEFTENEMIRDPGHVKEIVRAYNSFGFLTALDDFGAGYAGLGLLANFQTDIVKLDMDLIRNINADRARRAIVRGIVVMAKDLGITLIAEGIETPEEYEVLRDLGIDHLQGYVIARPGFMSLPAPRQIRLAA</sequence>